<protein>
    <submittedName>
        <fullName evidence="2">AAA family ATPase</fullName>
    </submittedName>
</protein>
<keyword evidence="3" id="KW-1185">Reference proteome</keyword>
<dbReference type="EMBL" id="CP041253">
    <property type="protein sequence ID" value="QDH78989.1"/>
    <property type="molecule type" value="Genomic_DNA"/>
</dbReference>
<name>A0A514CGN9_9BACT</name>
<dbReference type="KEGG" id="echi:FKX85_08040"/>
<dbReference type="PANTHER" id="PTHR32182:SF22">
    <property type="entry name" value="ATP-DEPENDENT ENDONUCLEASE, OLD FAMILY-RELATED"/>
    <property type="match status" value="1"/>
</dbReference>
<dbReference type="InterPro" id="IPR027417">
    <property type="entry name" value="P-loop_NTPase"/>
</dbReference>
<gene>
    <name evidence="2" type="ORF">FKX85_08040</name>
</gene>
<dbReference type="RefSeq" id="WP_141614242.1">
    <property type="nucleotide sequence ID" value="NZ_CP041253.1"/>
</dbReference>
<evidence type="ECO:0000313" key="3">
    <source>
        <dbReference type="Proteomes" id="UP000316614"/>
    </source>
</evidence>
<dbReference type="AlphaFoldDB" id="A0A514CGN9"/>
<dbReference type="Gene3D" id="3.40.50.300">
    <property type="entry name" value="P-loop containing nucleotide triphosphate hydrolases"/>
    <property type="match status" value="2"/>
</dbReference>
<sequence>MITYIKINGFKSFHNFEMEFTPFTIIAGANASGKSNLFDALMLLSRLAEVDLRTAFSEQRGNAIELFTMYDEGIYSKTMDFTVEMLLNRKVKDKWGGEENLNNTRLRYNLSISRKENRLGFEDLFITHESLEKIRPLEDKWQKKFEDASIFSRTLRAGGSREPFIKTTKEGEKVAIKIRQDGKQGGKVTPADTISQTVLGGIVNVDFPHVYGAKEEMLSWKFLQLNPKHLSEPTNQEPGIKDEITSSGANLASTLYRVSLEDGVAIREISRKLNSFLPNFTRVNIIDDKPNRQYIIKLKGVDGKEYSSRVLSEGTLRLLALCVLEQDRRHTGLLCFEEPENGIHPYRLQTMLDLLKDLTADFKETEMPLRQVIVNTHSPVLINEIIKWNDSGLVSVNFSEIRTNIVNTEYGKKKLNATRILPVIKDISTQETIGFSSADRKLTIATVKKYLETVDFDESTSLVNKL</sequence>
<evidence type="ECO:0000259" key="1">
    <source>
        <dbReference type="Pfam" id="PF13175"/>
    </source>
</evidence>
<feature type="domain" description="Endonuclease GajA/Old nuclease/RecF-like AAA" evidence="1">
    <location>
        <begin position="1"/>
        <end position="382"/>
    </location>
</feature>
<reference evidence="2 3" key="1">
    <citation type="submission" date="2019-06" db="EMBL/GenBank/DDBJ databases">
        <title>Echinicola alkalisoli sp. nov. isolated from saline soil.</title>
        <authorList>
            <person name="Sun J.-Q."/>
            <person name="Xu L."/>
        </authorList>
    </citation>
    <scope>NUCLEOTIDE SEQUENCE [LARGE SCALE GENOMIC DNA]</scope>
    <source>
        <strain evidence="2 3">LN3S3</strain>
    </source>
</reference>
<dbReference type="GO" id="GO:0000731">
    <property type="term" value="P:DNA synthesis involved in DNA repair"/>
    <property type="evidence" value="ECO:0007669"/>
    <property type="project" value="TreeGrafter"/>
</dbReference>
<dbReference type="Proteomes" id="UP000316614">
    <property type="component" value="Chromosome"/>
</dbReference>
<dbReference type="Pfam" id="PF13175">
    <property type="entry name" value="AAA_15"/>
    <property type="match status" value="1"/>
</dbReference>
<proteinExistence type="predicted"/>
<evidence type="ECO:0000313" key="2">
    <source>
        <dbReference type="EMBL" id="QDH78989.1"/>
    </source>
</evidence>
<dbReference type="SUPFAM" id="SSF52540">
    <property type="entry name" value="P-loop containing nucleoside triphosphate hydrolases"/>
    <property type="match status" value="1"/>
</dbReference>
<dbReference type="PANTHER" id="PTHR32182">
    <property type="entry name" value="DNA REPLICATION AND REPAIR PROTEIN RECF"/>
    <property type="match status" value="1"/>
</dbReference>
<accession>A0A514CGN9</accession>
<dbReference type="InterPro" id="IPR041685">
    <property type="entry name" value="AAA_GajA/Old/RecF-like"/>
</dbReference>
<dbReference type="OrthoDB" id="9805802at2"/>
<organism evidence="2 3">
    <name type="scientific">Echinicola soli</name>
    <dbReference type="NCBI Taxonomy" id="2591634"/>
    <lineage>
        <taxon>Bacteria</taxon>
        <taxon>Pseudomonadati</taxon>
        <taxon>Bacteroidota</taxon>
        <taxon>Cytophagia</taxon>
        <taxon>Cytophagales</taxon>
        <taxon>Cyclobacteriaceae</taxon>
        <taxon>Echinicola</taxon>
    </lineage>
</organism>
<dbReference type="GO" id="GO:0006302">
    <property type="term" value="P:double-strand break repair"/>
    <property type="evidence" value="ECO:0007669"/>
    <property type="project" value="TreeGrafter"/>
</dbReference>